<evidence type="ECO:0000259" key="4">
    <source>
        <dbReference type="PROSITE" id="PS50956"/>
    </source>
</evidence>
<keyword evidence="1" id="KW-0805">Transcription regulation</keyword>
<dbReference type="InterPro" id="IPR019888">
    <property type="entry name" value="Tscrpt_reg_AsnC-like"/>
</dbReference>
<accession>A0AAE9KYF6</accession>
<keyword evidence="3" id="KW-0804">Transcription</keyword>
<dbReference type="GO" id="GO:0043200">
    <property type="term" value="P:response to amino acid"/>
    <property type="evidence" value="ECO:0007669"/>
    <property type="project" value="TreeGrafter"/>
</dbReference>
<dbReference type="Proteomes" id="UP001056819">
    <property type="component" value="Chromosome"/>
</dbReference>
<dbReference type="InterPro" id="IPR011991">
    <property type="entry name" value="ArsR-like_HTH"/>
</dbReference>
<dbReference type="Gene3D" id="1.10.10.10">
    <property type="entry name" value="Winged helix-like DNA-binding domain superfamily/Winged helix DNA-binding domain"/>
    <property type="match status" value="1"/>
</dbReference>
<feature type="domain" description="HTH asnC-type" evidence="4">
    <location>
        <begin position="6"/>
        <end position="66"/>
    </location>
</feature>
<evidence type="ECO:0000256" key="2">
    <source>
        <dbReference type="ARBA" id="ARBA00023125"/>
    </source>
</evidence>
<protein>
    <submittedName>
        <fullName evidence="5">Lrp/AsnC family transcriptional regulator</fullName>
    </submittedName>
</protein>
<gene>
    <name evidence="5" type="ORF">LNQ82_05425</name>
</gene>
<evidence type="ECO:0000256" key="3">
    <source>
        <dbReference type="ARBA" id="ARBA00023163"/>
    </source>
</evidence>
<dbReference type="PANTHER" id="PTHR30154">
    <property type="entry name" value="LEUCINE-RESPONSIVE REGULATORY PROTEIN"/>
    <property type="match status" value="1"/>
</dbReference>
<keyword evidence="2" id="KW-0238">DNA-binding</keyword>
<dbReference type="InterPro" id="IPR000485">
    <property type="entry name" value="AsnC-type_HTH_dom"/>
</dbReference>
<dbReference type="AlphaFoldDB" id="A0AAE9KYF6"/>
<evidence type="ECO:0000256" key="1">
    <source>
        <dbReference type="ARBA" id="ARBA00023015"/>
    </source>
</evidence>
<reference evidence="5" key="1">
    <citation type="submission" date="2022-05" db="EMBL/GenBank/DDBJ databases">
        <title>Alysiella filiformis genome sequencing.</title>
        <authorList>
            <person name="Viehboeck T."/>
        </authorList>
    </citation>
    <scope>NUCLEOTIDE SEQUENCE</scope>
    <source>
        <strain evidence="5">DSM 2580</strain>
    </source>
</reference>
<dbReference type="SUPFAM" id="SSF54909">
    <property type="entry name" value="Dimeric alpha+beta barrel"/>
    <property type="match status" value="1"/>
</dbReference>
<dbReference type="InterPro" id="IPR036388">
    <property type="entry name" value="WH-like_DNA-bd_sf"/>
</dbReference>
<dbReference type="Pfam" id="PF13412">
    <property type="entry name" value="HTH_24"/>
    <property type="match status" value="1"/>
</dbReference>
<organism evidence="5 6">
    <name type="scientific">Conchiformibius steedae DSM 2580</name>
    <dbReference type="NCBI Taxonomy" id="1121352"/>
    <lineage>
        <taxon>Bacteria</taxon>
        <taxon>Pseudomonadati</taxon>
        <taxon>Pseudomonadota</taxon>
        <taxon>Betaproteobacteria</taxon>
        <taxon>Neisseriales</taxon>
        <taxon>Neisseriaceae</taxon>
        <taxon>Conchiformibius</taxon>
    </lineage>
</organism>
<proteinExistence type="predicted"/>
<dbReference type="InterPro" id="IPR019887">
    <property type="entry name" value="Tscrpt_reg_AsnC/Lrp_C"/>
</dbReference>
<dbReference type="GO" id="GO:0006355">
    <property type="term" value="P:regulation of DNA-templated transcription"/>
    <property type="evidence" value="ECO:0007669"/>
    <property type="project" value="UniProtKB-ARBA"/>
</dbReference>
<dbReference type="SUPFAM" id="SSF46785">
    <property type="entry name" value="Winged helix' DNA-binding domain"/>
    <property type="match status" value="1"/>
</dbReference>
<evidence type="ECO:0000313" key="5">
    <source>
        <dbReference type="EMBL" id="URD66683.1"/>
    </source>
</evidence>
<dbReference type="CDD" id="cd00090">
    <property type="entry name" value="HTH_ARSR"/>
    <property type="match status" value="1"/>
</dbReference>
<dbReference type="Gene3D" id="3.30.70.920">
    <property type="match status" value="1"/>
</dbReference>
<dbReference type="InterPro" id="IPR036390">
    <property type="entry name" value="WH_DNA-bd_sf"/>
</dbReference>
<dbReference type="GO" id="GO:0005829">
    <property type="term" value="C:cytosol"/>
    <property type="evidence" value="ECO:0007669"/>
    <property type="project" value="TreeGrafter"/>
</dbReference>
<dbReference type="Pfam" id="PF01037">
    <property type="entry name" value="AsnC_trans_reg"/>
    <property type="match status" value="1"/>
</dbReference>
<dbReference type="GO" id="GO:0043565">
    <property type="term" value="F:sequence-specific DNA binding"/>
    <property type="evidence" value="ECO:0007669"/>
    <property type="project" value="InterPro"/>
</dbReference>
<dbReference type="PRINTS" id="PR00033">
    <property type="entry name" value="HTHASNC"/>
</dbReference>
<dbReference type="PROSITE" id="PS50956">
    <property type="entry name" value="HTH_ASNC_2"/>
    <property type="match status" value="1"/>
</dbReference>
<dbReference type="InterPro" id="IPR011008">
    <property type="entry name" value="Dimeric_a/b-barrel"/>
</dbReference>
<evidence type="ECO:0000313" key="6">
    <source>
        <dbReference type="Proteomes" id="UP001056819"/>
    </source>
</evidence>
<name>A0AAE9KYF6_9NEIS</name>
<dbReference type="RefSeq" id="WP_027022320.1">
    <property type="nucleotide sequence ID" value="NZ_CP097501.1"/>
</dbReference>
<dbReference type="EMBL" id="CP097501">
    <property type="protein sequence ID" value="URD66683.1"/>
    <property type="molecule type" value="Genomic_DNA"/>
</dbReference>
<dbReference type="SMART" id="SM00344">
    <property type="entry name" value="HTH_ASNC"/>
    <property type="match status" value="1"/>
</dbReference>
<dbReference type="PANTHER" id="PTHR30154:SF34">
    <property type="entry name" value="TRANSCRIPTIONAL REGULATOR AZLB"/>
    <property type="match status" value="1"/>
</dbReference>
<sequence>MNLYPLDALDRRILNLLQDNADMPLKDLAEQCHASAATCQRRLARLKQNGMVKSVALVSPQAAGCEISVFVQIQLEHQDHLIQGAFEAAVRREPEVAGCYEISGDYDFMLLVHCRDMHAYHRFTRRVLGADNRVRTFKSLFIMNFVKAETKIKL</sequence>